<dbReference type="Pfam" id="PF02601">
    <property type="entry name" value="Exonuc_VII_L"/>
    <property type="match status" value="1"/>
</dbReference>
<dbReference type="InterPro" id="IPR020579">
    <property type="entry name" value="Exonuc_VII_lsu_C"/>
</dbReference>
<evidence type="ECO:0000313" key="9">
    <source>
        <dbReference type="EMBL" id="CEJ18518.1"/>
    </source>
</evidence>
<keyword evidence="2 5" id="KW-0540">Nuclease</keyword>
<dbReference type="PANTHER" id="PTHR30008">
    <property type="entry name" value="EXODEOXYRIBONUCLEASE 7 LARGE SUBUNIT"/>
    <property type="match status" value="1"/>
</dbReference>
<reference evidence="9" key="2">
    <citation type="submission" date="2022-04" db="EMBL/GenBank/DDBJ databases">
        <title>Genomic draft of R. solanacearum strain IPO1609, a phylotype IIB1/biovar 2/race 3 strain isolated from potato in Europe.</title>
        <authorList>
            <person name="Boucher C."/>
            <person name="Carrere S."/>
            <person name="Dossat C."/>
            <person name="Elbaz M."/>
            <person name="Genin S."/>
            <person name="Gouzy J."/>
            <person name="Prior P."/>
            <person name="Segurens B."/>
            <person name="Wincker P."/>
        </authorList>
    </citation>
    <scope>NUCLEOTIDE SEQUENCE</scope>
    <source>
        <strain evidence="9">IPO1609</strain>
    </source>
</reference>
<evidence type="ECO:0000256" key="4">
    <source>
        <dbReference type="ARBA" id="ARBA00022839"/>
    </source>
</evidence>
<comment type="similarity">
    <text evidence="5 6">Belongs to the XseA family.</text>
</comment>
<dbReference type="GO" id="GO:0005737">
    <property type="term" value="C:cytoplasm"/>
    <property type="evidence" value="ECO:0007669"/>
    <property type="project" value="UniProtKB-SubCell"/>
</dbReference>
<accession>A0ABF7RAG1</accession>
<sequence>MRWIDHFMTSPPPSRRPFWMDTPAAASATPSAVPAPPPAAPVRGGQEVLSVSEVNRRIAGLLERHFALGWVRGEISNFTRAGSGHWYFSLKDAGAQIRCVMFKGRNQYADFTPREGEAVEVRAVVTLYEARGELQLSVEAIRRAGLGNLYEAFLRLKAALEAQGLFDAARKRPLPRHPHAIGVVTSLQAAALRDVLTTLRRRAPHVPVVVYPVPVQGAGAAERIAAMLDIVNARAEVDVIILCRGGGSIEDLWAFNEEPVARAVAASDLPIVAGVGHETDVTIVDFVADVRAPTPTGAAELVSPDRARMLRDVALCWDALSATLRRQLDRRAQTVDWLARRLRSPQAQMRERRTRLAHLEGRLRFALHGRVQRAEHVQRLLAMRLAAARPDTARERTALQGIEAALARAMRTTLDRAQTRLSHRQAGLELLAPQRTLERGYAVLLDADGRAIRDPNALHARARIEARLALGAVDIEIAQAQPKLPDM</sequence>
<dbReference type="GO" id="GO:0008855">
    <property type="term" value="F:exodeoxyribonuclease VII activity"/>
    <property type="evidence" value="ECO:0007669"/>
    <property type="project" value="UniProtKB-UniRule"/>
</dbReference>
<comment type="subunit">
    <text evidence="5">Heterooligomer composed of large and small subunits.</text>
</comment>
<keyword evidence="3 5" id="KW-0378">Hydrolase</keyword>
<dbReference type="Proteomes" id="UP000053470">
    <property type="component" value="Unassembled WGS sequence"/>
</dbReference>
<dbReference type="GO" id="GO:0009318">
    <property type="term" value="C:exodeoxyribonuclease VII complex"/>
    <property type="evidence" value="ECO:0007669"/>
    <property type="project" value="UniProtKB-UniRule"/>
</dbReference>
<dbReference type="InterPro" id="IPR025824">
    <property type="entry name" value="OB-fold_nuc-bd_dom"/>
</dbReference>
<name>A0ABF7RAG1_RALSL</name>
<evidence type="ECO:0000256" key="3">
    <source>
        <dbReference type="ARBA" id="ARBA00022801"/>
    </source>
</evidence>
<gene>
    <name evidence="5 9" type="primary">xseA</name>
    <name evidence="9" type="ORF">RSIPO_00699</name>
</gene>
<comment type="function">
    <text evidence="5">Bidirectionally degrades single-stranded DNA into large acid-insoluble oligonucleotides, which are then degraded further into small acid-soluble oligonucleotides.</text>
</comment>
<evidence type="ECO:0000256" key="5">
    <source>
        <dbReference type="HAMAP-Rule" id="MF_00378"/>
    </source>
</evidence>
<dbReference type="GO" id="GO:0006308">
    <property type="term" value="P:DNA catabolic process"/>
    <property type="evidence" value="ECO:0007669"/>
    <property type="project" value="UniProtKB-UniRule"/>
</dbReference>
<reference evidence="9" key="1">
    <citation type="submission" date="2014-11" db="EMBL/GenBank/DDBJ databases">
        <authorList>
            <person name="Genoscope - CEA"/>
        </authorList>
    </citation>
    <scope>NUCLEOTIDE SEQUENCE</scope>
    <source>
        <strain evidence="9">IPO1609</strain>
    </source>
</reference>
<keyword evidence="10" id="KW-1185">Reference proteome</keyword>
<dbReference type="CDD" id="cd04489">
    <property type="entry name" value="ExoVII_LU_OBF"/>
    <property type="match status" value="1"/>
</dbReference>
<proteinExistence type="inferred from homology"/>
<dbReference type="InterPro" id="IPR003753">
    <property type="entry name" value="Exonuc_VII_L"/>
</dbReference>
<evidence type="ECO:0000259" key="7">
    <source>
        <dbReference type="Pfam" id="PF02601"/>
    </source>
</evidence>
<evidence type="ECO:0000259" key="8">
    <source>
        <dbReference type="Pfam" id="PF13742"/>
    </source>
</evidence>
<evidence type="ECO:0000256" key="1">
    <source>
        <dbReference type="ARBA" id="ARBA00022490"/>
    </source>
</evidence>
<comment type="catalytic activity">
    <reaction evidence="5 6">
        <text>Exonucleolytic cleavage in either 5'- to 3'- or 3'- to 5'-direction to yield nucleoside 5'-phosphates.</text>
        <dbReference type="EC" id="3.1.11.6"/>
    </reaction>
</comment>
<dbReference type="PANTHER" id="PTHR30008:SF0">
    <property type="entry name" value="EXODEOXYRIBONUCLEASE 7 LARGE SUBUNIT"/>
    <property type="match status" value="1"/>
</dbReference>
<evidence type="ECO:0000313" key="10">
    <source>
        <dbReference type="Proteomes" id="UP000053470"/>
    </source>
</evidence>
<dbReference type="NCBIfam" id="TIGR00237">
    <property type="entry name" value="xseA"/>
    <property type="match status" value="1"/>
</dbReference>
<feature type="domain" description="Exonuclease VII large subunit C-terminal" evidence="7">
    <location>
        <begin position="165"/>
        <end position="475"/>
    </location>
</feature>
<feature type="domain" description="OB-fold nucleic acid binding" evidence="8">
    <location>
        <begin position="49"/>
        <end position="142"/>
    </location>
</feature>
<dbReference type="EMBL" id="LN651282">
    <property type="protein sequence ID" value="CEJ18518.1"/>
    <property type="molecule type" value="Genomic_DNA"/>
</dbReference>
<dbReference type="HAMAP" id="MF_00378">
    <property type="entry name" value="Exonuc_7_L"/>
    <property type="match status" value="1"/>
</dbReference>
<protein>
    <recommendedName>
        <fullName evidence="5">Exodeoxyribonuclease 7 large subunit</fullName>
        <ecNumber evidence="5">3.1.11.6</ecNumber>
    </recommendedName>
    <alternativeName>
        <fullName evidence="5">Exodeoxyribonuclease VII large subunit</fullName>
        <shortName evidence="5">Exonuclease VII large subunit</shortName>
    </alternativeName>
</protein>
<comment type="subcellular location">
    <subcellularLocation>
        <location evidence="5 6">Cytoplasm</location>
    </subcellularLocation>
</comment>
<dbReference type="EC" id="3.1.11.6" evidence="5"/>
<keyword evidence="1 5" id="KW-0963">Cytoplasm</keyword>
<keyword evidence="4 5" id="KW-0269">Exonuclease</keyword>
<evidence type="ECO:0000256" key="2">
    <source>
        <dbReference type="ARBA" id="ARBA00022722"/>
    </source>
</evidence>
<dbReference type="Pfam" id="PF13742">
    <property type="entry name" value="tRNA_anti_2"/>
    <property type="match status" value="1"/>
</dbReference>
<organism evidence="9 10">
    <name type="scientific">Ralstonia solanacearum IPO1609</name>
    <dbReference type="NCBI Taxonomy" id="564066"/>
    <lineage>
        <taxon>Bacteria</taxon>
        <taxon>Pseudomonadati</taxon>
        <taxon>Pseudomonadota</taxon>
        <taxon>Betaproteobacteria</taxon>
        <taxon>Burkholderiales</taxon>
        <taxon>Burkholderiaceae</taxon>
        <taxon>Ralstonia</taxon>
        <taxon>Ralstonia solanacearum species complex</taxon>
    </lineage>
</organism>
<evidence type="ECO:0000256" key="6">
    <source>
        <dbReference type="RuleBase" id="RU004355"/>
    </source>
</evidence>
<dbReference type="AlphaFoldDB" id="A0ABF7RAG1"/>